<gene>
    <name evidence="1" type="ORF">GCM10018793_68000</name>
</gene>
<accession>A0A919GP73</accession>
<dbReference type="Proteomes" id="UP000603708">
    <property type="component" value="Unassembled WGS sequence"/>
</dbReference>
<comment type="caution">
    <text evidence="1">The sequence shown here is derived from an EMBL/GenBank/DDBJ whole genome shotgun (WGS) entry which is preliminary data.</text>
</comment>
<dbReference type="Pfam" id="PF06500">
    <property type="entry name" value="FrsA-like"/>
    <property type="match status" value="1"/>
</dbReference>
<sequence length="359" mass="39544">MNDLAELKEYVRVHARGQRITGYQDVLDRVRTDESDAPGSWVAEWCRAAEEQERRGRHLEAARRYALARFPYPDGRARAEAGARGVAALDRWRSGRGIEPLELELGGGRVRCWTSGLSGTDRKPLLIVMGGIVTVKEQWAPILTNVRRLGMAGVVTEMPGVGENTLRYGADSHRMLADLLDALADRADVTRTHTIALSFSGHMALRCALDDPRIRDVITVGAPVGPFFTDTGWAAGLPRITVDTLAHLTAIPAAELTGGALADRALTGEQLAALDIPVHYVASGRDEIIPAADISLLKEHVRRLDLVEYDDVHGSPDHTRETQLWTVASLMRDRDLRNLQSAVINLLLRLQRRRGRPSA</sequence>
<dbReference type="AlphaFoldDB" id="A0A919GP73"/>
<proteinExistence type="predicted"/>
<dbReference type="EMBL" id="BNCD01000036">
    <property type="protein sequence ID" value="GHH88415.1"/>
    <property type="molecule type" value="Genomic_DNA"/>
</dbReference>
<organism evidence="1 2">
    <name type="scientific">Streptomyces sulfonofaciens</name>
    <dbReference type="NCBI Taxonomy" id="68272"/>
    <lineage>
        <taxon>Bacteria</taxon>
        <taxon>Bacillati</taxon>
        <taxon>Actinomycetota</taxon>
        <taxon>Actinomycetes</taxon>
        <taxon>Kitasatosporales</taxon>
        <taxon>Streptomycetaceae</taxon>
        <taxon>Streptomyces</taxon>
    </lineage>
</organism>
<evidence type="ECO:0000313" key="1">
    <source>
        <dbReference type="EMBL" id="GHH88415.1"/>
    </source>
</evidence>
<dbReference type="Gene3D" id="3.40.50.1820">
    <property type="entry name" value="alpha/beta hydrolase"/>
    <property type="match status" value="1"/>
</dbReference>
<reference evidence="1" key="1">
    <citation type="journal article" date="2014" name="Int. J. Syst. Evol. Microbiol.">
        <title>Complete genome sequence of Corynebacterium casei LMG S-19264T (=DSM 44701T), isolated from a smear-ripened cheese.</title>
        <authorList>
            <consortium name="US DOE Joint Genome Institute (JGI-PGF)"/>
            <person name="Walter F."/>
            <person name="Albersmeier A."/>
            <person name="Kalinowski J."/>
            <person name="Ruckert C."/>
        </authorList>
    </citation>
    <scope>NUCLEOTIDE SEQUENCE</scope>
    <source>
        <strain evidence="1">JCM 5069</strain>
    </source>
</reference>
<name>A0A919GP73_9ACTN</name>
<dbReference type="InterPro" id="IPR029058">
    <property type="entry name" value="AB_hydrolase_fold"/>
</dbReference>
<dbReference type="RefSeq" id="WP_189938823.1">
    <property type="nucleotide sequence ID" value="NZ_BNCD01000036.1"/>
</dbReference>
<evidence type="ECO:0000313" key="2">
    <source>
        <dbReference type="Proteomes" id="UP000603708"/>
    </source>
</evidence>
<keyword evidence="2" id="KW-1185">Reference proteome</keyword>
<dbReference type="InterPro" id="IPR010520">
    <property type="entry name" value="FrsA-like"/>
</dbReference>
<reference evidence="1" key="2">
    <citation type="submission" date="2020-09" db="EMBL/GenBank/DDBJ databases">
        <authorList>
            <person name="Sun Q."/>
            <person name="Ohkuma M."/>
        </authorList>
    </citation>
    <scope>NUCLEOTIDE SEQUENCE</scope>
    <source>
        <strain evidence="1">JCM 5069</strain>
    </source>
</reference>
<evidence type="ECO:0008006" key="3">
    <source>
        <dbReference type="Google" id="ProtNLM"/>
    </source>
</evidence>
<protein>
    <recommendedName>
        <fullName evidence="3">Alpha/beta hydrolase</fullName>
    </recommendedName>
</protein>
<dbReference type="SUPFAM" id="SSF53474">
    <property type="entry name" value="alpha/beta-Hydrolases"/>
    <property type="match status" value="1"/>
</dbReference>